<dbReference type="EMBL" id="NKCI01000019">
    <property type="protein sequence ID" value="RSL67772.1"/>
    <property type="molecule type" value="Genomic_DNA"/>
</dbReference>
<name>A0A428QR50_9HYPO</name>
<accession>A0A428QR50</accession>
<evidence type="ECO:0000313" key="2">
    <source>
        <dbReference type="Proteomes" id="UP000288168"/>
    </source>
</evidence>
<gene>
    <name evidence="1" type="ORF">CEP54_003139</name>
</gene>
<proteinExistence type="predicted"/>
<organism evidence="1 2">
    <name type="scientific">Fusarium duplospermum</name>
    <dbReference type="NCBI Taxonomy" id="1325734"/>
    <lineage>
        <taxon>Eukaryota</taxon>
        <taxon>Fungi</taxon>
        <taxon>Dikarya</taxon>
        <taxon>Ascomycota</taxon>
        <taxon>Pezizomycotina</taxon>
        <taxon>Sordariomycetes</taxon>
        <taxon>Hypocreomycetidae</taxon>
        <taxon>Hypocreales</taxon>
        <taxon>Nectriaceae</taxon>
        <taxon>Fusarium</taxon>
        <taxon>Fusarium solani species complex</taxon>
    </lineage>
</organism>
<evidence type="ECO:0000313" key="1">
    <source>
        <dbReference type="EMBL" id="RSL67772.1"/>
    </source>
</evidence>
<reference evidence="1 2" key="1">
    <citation type="submission" date="2017-06" db="EMBL/GenBank/DDBJ databases">
        <title>Comparative genomic analysis of Ambrosia Fusariam Clade fungi.</title>
        <authorList>
            <person name="Stajich J.E."/>
            <person name="Carrillo J."/>
            <person name="Kijimoto T."/>
            <person name="Eskalen A."/>
            <person name="O'Donnell K."/>
            <person name="Kasson M."/>
        </authorList>
    </citation>
    <scope>NUCLEOTIDE SEQUENCE [LARGE SCALE GENOMIC DNA]</scope>
    <source>
        <strain evidence="1 2">NRRL62584</strain>
    </source>
</reference>
<dbReference type="Proteomes" id="UP000288168">
    <property type="component" value="Unassembled WGS sequence"/>
</dbReference>
<protein>
    <submittedName>
        <fullName evidence="1">Uncharacterized protein</fullName>
    </submittedName>
</protein>
<keyword evidence="2" id="KW-1185">Reference proteome</keyword>
<dbReference type="AlphaFoldDB" id="A0A428QR50"/>
<comment type="caution">
    <text evidence="1">The sequence shown here is derived from an EMBL/GenBank/DDBJ whole genome shotgun (WGS) entry which is preliminary data.</text>
</comment>
<sequence>MHLISAVHFYARQQHLAAPPYYVVGRLILQALPSLVLSCPPGSVTSQTETVPPGTQQLVVDETFTKKPLLPCLTAPNEYLAGTGWHCPAAGPGSSSILC</sequence>